<dbReference type="Proteomes" id="UP000465846">
    <property type="component" value="Chromosome"/>
</dbReference>
<reference evidence="2 3" key="1">
    <citation type="submission" date="2018-12" db="EMBL/GenBank/DDBJ databases">
        <title>Genome analysis provides insights into bioremediation potentialities of Halogeometricum borinquense strain N11.</title>
        <authorList>
            <person name="Najjari A."/>
            <person name="Youssef N."/>
            <person name="Fhoula I."/>
            <person name="Ben Dhia O."/>
            <person name="Mahjoubi M."/>
            <person name="Ouzari H.I."/>
            <person name="Cherif A."/>
        </authorList>
    </citation>
    <scope>NUCLEOTIDE SEQUENCE [LARGE SCALE GENOMIC DNA]</scope>
    <source>
        <strain evidence="2 3">N11</strain>
    </source>
</reference>
<dbReference type="EMBL" id="CP048739">
    <property type="protein sequence ID" value="QIB73522.1"/>
    <property type="molecule type" value="Genomic_DNA"/>
</dbReference>
<dbReference type="EMBL" id="RZHH01000002">
    <property type="protein sequence ID" value="RYJ13229.1"/>
    <property type="molecule type" value="Genomic_DNA"/>
</dbReference>
<gene>
    <name evidence="2" type="ORF">ELS19_04080</name>
    <name evidence="1" type="ORF">G3I44_04020</name>
</gene>
<reference evidence="1 4" key="2">
    <citation type="submission" date="2020-02" db="EMBL/GenBank/DDBJ databases">
        <title>Whole genome sequence of Halogeometricum borinquense strain wsp4.</title>
        <authorList>
            <person name="Verma D.K."/>
            <person name="Gopal K."/>
            <person name="Prasad E.S."/>
        </authorList>
    </citation>
    <scope>NUCLEOTIDE SEQUENCE [LARGE SCALE GENOMIC DNA]</scope>
    <source>
        <strain evidence="1">Wsp4</strain>
        <strain evidence="4">wsp4</strain>
    </source>
</reference>
<proteinExistence type="predicted"/>
<dbReference type="Proteomes" id="UP000294028">
    <property type="component" value="Unassembled WGS sequence"/>
</dbReference>
<evidence type="ECO:0000313" key="3">
    <source>
        <dbReference type="Proteomes" id="UP000294028"/>
    </source>
</evidence>
<protein>
    <submittedName>
        <fullName evidence="2">Kinesin</fullName>
    </submittedName>
</protein>
<evidence type="ECO:0000313" key="1">
    <source>
        <dbReference type="EMBL" id="QIB73522.1"/>
    </source>
</evidence>
<dbReference type="RefSeq" id="WP_129783669.1">
    <property type="nucleotide sequence ID" value="NZ_CP048739.1"/>
</dbReference>
<organism evidence="2 3">
    <name type="scientific">Halogeometricum borinquense</name>
    <dbReference type="NCBI Taxonomy" id="60847"/>
    <lineage>
        <taxon>Archaea</taxon>
        <taxon>Methanobacteriati</taxon>
        <taxon>Methanobacteriota</taxon>
        <taxon>Stenosarchaea group</taxon>
        <taxon>Halobacteria</taxon>
        <taxon>Halobacteriales</taxon>
        <taxon>Haloferacaceae</taxon>
        <taxon>Halogeometricum</taxon>
    </lineage>
</organism>
<dbReference type="GeneID" id="44078539"/>
<dbReference type="AlphaFoldDB" id="A0A482TMK8"/>
<name>A0A482TMK8_9EURY</name>
<evidence type="ECO:0000313" key="2">
    <source>
        <dbReference type="EMBL" id="RYJ13229.1"/>
    </source>
</evidence>
<evidence type="ECO:0000313" key="4">
    <source>
        <dbReference type="Proteomes" id="UP000465846"/>
    </source>
</evidence>
<accession>A0A482TMK8</accession>
<sequence>MSRVESPPADTLTEDERELFERLSDEYEGEPLGRVFELALQASSERENREANS</sequence>